<dbReference type="Gene3D" id="1.10.150.20">
    <property type="entry name" value="5' to 3' exonuclease, C-terminal subdomain"/>
    <property type="match status" value="1"/>
</dbReference>
<accession>A0ABS1DQY7</accession>
<feature type="region of interest" description="Disordered" evidence="1">
    <location>
        <begin position="1"/>
        <end position="39"/>
    </location>
</feature>
<dbReference type="Pfam" id="PF11731">
    <property type="entry name" value="Cdd1"/>
    <property type="match status" value="1"/>
</dbReference>
<reference evidence="2" key="1">
    <citation type="submission" date="2017-08" db="EMBL/GenBank/DDBJ databases">
        <authorList>
            <person name="Imhoff J.F."/>
            <person name="Rahn T."/>
            <person name="Kuenzel S."/>
            <person name="Neulinger S.C."/>
        </authorList>
    </citation>
    <scope>NUCLEOTIDE SEQUENCE</scope>
    <source>
        <strain evidence="2">IM 151</strain>
    </source>
</reference>
<gene>
    <name evidence="2" type="ORF">CKO43_06435</name>
</gene>
<dbReference type="EMBL" id="NRRU01000017">
    <property type="protein sequence ID" value="MBK1712417.1"/>
    <property type="molecule type" value="Genomic_DNA"/>
</dbReference>
<evidence type="ECO:0000313" key="2">
    <source>
        <dbReference type="EMBL" id="MBK1712417.1"/>
    </source>
</evidence>
<comment type="caution">
    <text evidence="2">The sequence shown here is derived from an EMBL/GenBank/DDBJ whole genome shotgun (WGS) entry which is preliminary data.</text>
</comment>
<keyword evidence="3" id="KW-1185">Reference proteome</keyword>
<reference evidence="2" key="2">
    <citation type="journal article" date="2020" name="Microorganisms">
        <title>Osmotic Adaptation and Compatible Solute Biosynthesis of Phototrophic Bacteria as Revealed from Genome Analyses.</title>
        <authorList>
            <person name="Imhoff J.F."/>
            <person name="Rahn T."/>
            <person name="Kunzel S."/>
            <person name="Keller A."/>
            <person name="Neulinger S.C."/>
        </authorList>
    </citation>
    <scope>NUCLEOTIDE SEQUENCE</scope>
    <source>
        <strain evidence="2">IM 151</strain>
    </source>
</reference>
<proteinExistence type="predicted"/>
<organism evidence="2 3">
    <name type="scientific">Rubrivivax gelatinosus</name>
    <name type="common">Rhodocyclus gelatinosus</name>
    <name type="synonym">Rhodopseudomonas gelatinosa</name>
    <dbReference type="NCBI Taxonomy" id="28068"/>
    <lineage>
        <taxon>Bacteria</taxon>
        <taxon>Pseudomonadati</taxon>
        <taxon>Pseudomonadota</taxon>
        <taxon>Betaproteobacteria</taxon>
        <taxon>Burkholderiales</taxon>
        <taxon>Sphaerotilaceae</taxon>
        <taxon>Rubrivivax</taxon>
    </lineage>
</organism>
<name>A0ABS1DQY7_RUBGE</name>
<protein>
    <submittedName>
        <fullName evidence="2">Mitomycin resistance protein</fullName>
    </submittedName>
</protein>
<feature type="compositionally biased region" description="Pro residues" evidence="1">
    <location>
        <begin position="24"/>
        <end position="33"/>
    </location>
</feature>
<evidence type="ECO:0000256" key="1">
    <source>
        <dbReference type="SAM" id="MobiDB-lite"/>
    </source>
</evidence>
<sequence>MTAMDAPYARRTLPSTPPARTTTSPPPLPPKAPRPLKARRADECEQLEQLPNIGPSIAGDLRQLGIVHPRELAERDAFVLYRQLCEATGKRQDPCVLDTFLAAIAFMRGAEARPWWTYTAERKAVYGVV</sequence>
<evidence type="ECO:0000313" key="3">
    <source>
        <dbReference type="Proteomes" id="UP001041814"/>
    </source>
</evidence>
<dbReference type="Proteomes" id="UP001041814">
    <property type="component" value="Unassembled WGS sequence"/>
</dbReference>
<dbReference type="InterPro" id="IPR021725">
    <property type="entry name" value="Cdd1"/>
</dbReference>
<feature type="compositionally biased region" description="Low complexity" evidence="1">
    <location>
        <begin position="9"/>
        <end position="23"/>
    </location>
</feature>